<feature type="transmembrane region" description="Helical" evidence="5">
    <location>
        <begin position="76"/>
        <end position="95"/>
    </location>
</feature>
<dbReference type="HOGENOM" id="CLU_989083_0_0_2"/>
<keyword evidence="4 5" id="KW-0472">Membrane</keyword>
<dbReference type="Proteomes" id="UP000002593">
    <property type="component" value="Chromosome"/>
</dbReference>
<dbReference type="KEGG" id="hbu:Hbut_1440"/>
<gene>
    <name evidence="7" type="ordered locus">Hbut_1440</name>
</gene>
<dbReference type="STRING" id="415426.Hbut_1440"/>
<dbReference type="eggNOG" id="arCOG01474">
    <property type="taxonomic scope" value="Archaea"/>
</dbReference>
<feature type="transmembrane region" description="Helical" evidence="5">
    <location>
        <begin position="107"/>
        <end position="125"/>
    </location>
</feature>
<dbReference type="InterPro" id="IPR027469">
    <property type="entry name" value="Cation_efflux_TMD_sf"/>
</dbReference>
<feature type="transmembrane region" description="Helical" evidence="5">
    <location>
        <begin position="158"/>
        <end position="176"/>
    </location>
</feature>
<feature type="transmembrane region" description="Helical" evidence="5">
    <location>
        <begin position="33"/>
        <end position="55"/>
    </location>
</feature>
<name>A2BMQ3_HYPBU</name>
<dbReference type="Gene3D" id="1.20.1510.10">
    <property type="entry name" value="Cation efflux protein transmembrane domain"/>
    <property type="match status" value="1"/>
</dbReference>
<evidence type="ECO:0000256" key="4">
    <source>
        <dbReference type="ARBA" id="ARBA00023136"/>
    </source>
</evidence>
<dbReference type="OrthoDB" id="8907at2157"/>
<proteinExistence type="predicted"/>
<sequence>MVRRYRLHVAVAGAVAGAIVKIAGVAYGSRALLVDAATCIANLVALAGVLAYYWASKKPPDVDHPYGHVRLKYGGTLFSLLAYMYVAGFSTLALLDSISGYEVEIGSPLAAAIGGLLYALAIVAARGIDPVLRVYAGFTASEVFESIVSAISSFLGHSVSYLLDLAGGFIILAYIYHEAREAYSLLIDMISDRAAPETVYQVVEREARLRGLRPVSIKIRRLDEGRYEGDIVVVPIDERMTPDIADLLADELRDTLAVKGIELTIHVGIAEARSAATSKRGGPENRA</sequence>
<evidence type="ECO:0000256" key="2">
    <source>
        <dbReference type="ARBA" id="ARBA00022692"/>
    </source>
</evidence>
<keyword evidence="3 5" id="KW-1133">Transmembrane helix</keyword>
<evidence type="ECO:0000256" key="1">
    <source>
        <dbReference type="ARBA" id="ARBA00004141"/>
    </source>
</evidence>
<keyword evidence="8" id="KW-1185">Reference proteome</keyword>
<dbReference type="SUPFAM" id="SSF161111">
    <property type="entry name" value="Cation efflux protein transmembrane domain-like"/>
    <property type="match status" value="1"/>
</dbReference>
<feature type="domain" description="Cation efflux protein transmembrane" evidence="6">
    <location>
        <begin position="7"/>
        <end position="187"/>
    </location>
</feature>
<evidence type="ECO:0000256" key="3">
    <source>
        <dbReference type="ARBA" id="ARBA00022989"/>
    </source>
</evidence>
<evidence type="ECO:0000256" key="5">
    <source>
        <dbReference type="SAM" id="Phobius"/>
    </source>
</evidence>
<protein>
    <submittedName>
        <fullName evidence="7">Co/Zn/Cd cation transporter</fullName>
    </submittedName>
</protein>
<dbReference type="InterPro" id="IPR058533">
    <property type="entry name" value="Cation_efflux_TM"/>
</dbReference>
<dbReference type="GO" id="GO:0016020">
    <property type="term" value="C:membrane"/>
    <property type="evidence" value="ECO:0007669"/>
    <property type="project" value="UniProtKB-SubCell"/>
</dbReference>
<feature type="transmembrane region" description="Helical" evidence="5">
    <location>
        <begin position="7"/>
        <end position="27"/>
    </location>
</feature>
<evidence type="ECO:0000259" key="6">
    <source>
        <dbReference type="Pfam" id="PF01545"/>
    </source>
</evidence>
<dbReference type="Pfam" id="PF01545">
    <property type="entry name" value="Cation_efflux"/>
    <property type="match status" value="1"/>
</dbReference>
<accession>A2BMQ3</accession>
<dbReference type="AlphaFoldDB" id="A2BMQ3"/>
<reference evidence="7 8" key="1">
    <citation type="journal article" date="2007" name="Archaea">
        <title>The genome of Hyperthermus butylicus: a sulfur-reducing, peptide fermenting, neutrophilic Crenarchaeote growing up to 108 degrees C.</title>
        <authorList>
            <person name="Brugger K."/>
            <person name="Chen L."/>
            <person name="Stark M."/>
            <person name="Zibat A."/>
            <person name="Redder P."/>
            <person name="Ruepp A."/>
            <person name="Awayez M."/>
            <person name="She Q."/>
            <person name="Garrett R.A."/>
            <person name="Klenk H.P."/>
        </authorList>
    </citation>
    <scope>NUCLEOTIDE SEQUENCE [LARGE SCALE GENOMIC DNA]</scope>
    <source>
        <strain evidence="8">DSM 5456 / JCM 9403 / PLM1-5</strain>
    </source>
</reference>
<evidence type="ECO:0000313" key="8">
    <source>
        <dbReference type="Proteomes" id="UP000002593"/>
    </source>
</evidence>
<evidence type="ECO:0000313" key="7">
    <source>
        <dbReference type="EMBL" id="ABM81264.1"/>
    </source>
</evidence>
<dbReference type="EMBL" id="CP000493">
    <property type="protein sequence ID" value="ABM81264.1"/>
    <property type="molecule type" value="Genomic_DNA"/>
</dbReference>
<comment type="subcellular location">
    <subcellularLocation>
        <location evidence="1">Membrane</location>
        <topology evidence="1">Multi-pass membrane protein</topology>
    </subcellularLocation>
</comment>
<dbReference type="EnsemblBacteria" id="ABM81264">
    <property type="protein sequence ID" value="ABM81264"/>
    <property type="gene ID" value="Hbut_1440"/>
</dbReference>
<keyword evidence="2 5" id="KW-0812">Transmembrane</keyword>
<organism evidence="7 8">
    <name type="scientific">Hyperthermus butylicus (strain DSM 5456 / JCM 9403 / PLM1-5)</name>
    <dbReference type="NCBI Taxonomy" id="415426"/>
    <lineage>
        <taxon>Archaea</taxon>
        <taxon>Thermoproteota</taxon>
        <taxon>Thermoprotei</taxon>
        <taxon>Desulfurococcales</taxon>
        <taxon>Pyrodictiaceae</taxon>
        <taxon>Hyperthermus</taxon>
    </lineage>
</organism>
<dbReference type="GO" id="GO:0008324">
    <property type="term" value="F:monoatomic cation transmembrane transporter activity"/>
    <property type="evidence" value="ECO:0007669"/>
    <property type="project" value="InterPro"/>
</dbReference>